<feature type="domain" description="Amidohydrolase-related" evidence="2">
    <location>
        <begin position="113"/>
        <end position="437"/>
    </location>
</feature>
<dbReference type="Gene3D" id="2.30.40.10">
    <property type="entry name" value="Urease, subunit C, domain 1"/>
    <property type="match status" value="1"/>
</dbReference>
<organism evidence="3 4">
    <name type="scientific">Microbacterium maritypicum</name>
    <name type="common">Microbacterium liquefaciens</name>
    <dbReference type="NCBI Taxonomy" id="33918"/>
    <lineage>
        <taxon>Bacteria</taxon>
        <taxon>Bacillati</taxon>
        <taxon>Actinomycetota</taxon>
        <taxon>Actinomycetes</taxon>
        <taxon>Micrococcales</taxon>
        <taxon>Microbacteriaceae</taxon>
        <taxon>Microbacterium</taxon>
    </lineage>
</organism>
<keyword evidence="1" id="KW-0378">Hydrolase</keyword>
<evidence type="ECO:0000256" key="1">
    <source>
        <dbReference type="ARBA" id="ARBA00022801"/>
    </source>
</evidence>
<dbReference type="PANTHER" id="PTHR43794">
    <property type="entry name" value="AMINOHYDROLASE SSNA-RELATED"/>
    <property type="match status" value="1"/>
</dbReference>
<dbReference type="InterPro" id="IPR050287">
    <property type="entry name" value="MTA/SAH_deaminase"/>
</dbReference>
<dbReference type="EMBL" id="WAAQ01000001">
    <property type="protein sequence ID" value="KAB1887117.1"/>
    <property type="molecule type" value="Genomic_DNA"/>
</dbReference>
<proteinExistence type="predicted"/>
<dbReference type="AlphaFoldDB" id="A0AAD3X4F7"/>
<comment type="caution">
    <text evidence="3">The sequence shown here is derived from an EMBL/GenBank/DDBJ whole genome shotgun (WGS) entry which is preliminary data.</text>
</comment>
<evidence type="ECO:0000313" key="4">
    <source>
        <dbReference type="Proteomes" id="UP000436027"/>
    </source>
</evidence>
<dbReference type="Proteomes" id="UP000436027">
    <property type="component" value="Unassembled WGS sequence"/>
</dbReference>
<accession>A0AAD3X4F7</accession>
<dbReference type="Gene3D" id="3.20.20.140">
    <property type="entry name" value="Metal-dependent hydrolases"/>
    <property type="match status" value="1"/>
</dbReference>
<dbReference type="InterPro" id="IPR011059">
    <property type="entry name" value="Metal-dep_hydrolase_composite"/>
</dbReference>
<dbReference type="InterPro" id="IPR006680">
    <property type="entry name" value="Amidohydro-rel"/>
</dbReference>
<dbReference type="InterPro" id="IPR032466">
    <property type="entry name" value="Metal_Hydrolase"/>
</dbReference>
<sequence>MRTLLTADHVLVFDGTSHREIRTGAVVVEDDLIVFAGPAESAPSDIDERIDLGESLLMPGLIDLDALTDIDHLILDAWGTREQAARLQWSEEYFDARHHVFDDDERARIREIALVQLALHGITSYMPIASEVHSVWAESAADLHRMASFSRTLGLRGFLGPSYRSGVNVVTAEGERVVRFAPDEGEAGLADAVRFHDEMAALGDPLLTPVFLPCRIETLTPELLSATAVAAAERGAIVRLHALQGEVERELILEEHGCTPLDLIEERGLLNDRLIVPHGVFLDVNPRVHGEDRGDLARLVAAGVSIVHCPLTNARYGSELETFGRYRDAGVNIALGTDSFPPDLIRGIDTGVSVAKVQNGSLAAGDLAGYVDAVTLGGAKALHRADLGRISVGAQADLTAFRLDDVRMGAVEDPLRTLVLNGTARDACLTMVAGRVVMRDGRIDGIDLDAIRDDTQILFARMRNAYTGRDHRCGTTGELFPPVFPLHA</sequence>
<dbReference type="SUPFAM" id="SSF51338">
    <property type="entry name" value="Composite domain of metallo-dependent hydrolases"/>
    <property type="match status" value="2"/>
</dbReference>
<evidence type="ECO:0000259" key="2">
    <source>
        <dbReference type="Pfam" id="PF01979"/>
    </source>
</evidence>
<name>A0AAD3X4F7_MICMQ</name>
<evidence type="ECO:0000313" key="3">
    <source>
        <dbReference type="EMBL" id="KAB1887117.1"/>
    </source>
</evidence>
<gene>
    <name evidence="3" type="ORF">F6W70_06850</name>
</gene>
<dbReference type="GO" id="GO:0016810">
    <property type="term" value="F:hydrolase activity, acting on carbon-nitrogen (but not peptide) bonds"/>
    <property type="evidence" value="ECO:0007669"/>
    <property type="project" value="InterPro"/>
</dbReference>
<dbReference type="PANTHER" id="PTHR43794:SF11">
    <property type="entry name" value="AMIDOHYDROLASE-RELATED DOMAIN-CONTAINING PROTEIN"/>
    <property type="match status" value="1"/>
</dbReference>
<dbReference type="RefSeq" id="WP_151486235.1">
    <property type="nucleotide sequence ID" value="NZ_BAAAIN010000002.1"/>
</dbReference>
<dbReference type="SUPFAM" id="SSF51556">
    <property type="entry name" value="Metallo-dependent hydrolases"/>
    <property type="match status" value="1"/>
</dbReference>
<dbReference type="NCBIfam" id="NF004801">
    <property type="entry name" value="PRK06151.1"/>
    <property type="match status" value="1"/>
</dbReference>
<protein>
    <submittedName>
        <fullName evidence="3">Amidohydrolase family protein</fullName>
    </submittedName>
</protein>
<reference evidence="3 4" key="1">
    <citation type="submission" date="2019-09" db="EMBL/GenBank/DDBJ databases">
        <title>Whole genome sequencing of Microbacterium maritypicum.</title>
        <authorList>
            <person name="Lenchi N."/>
        </authorList>
    </citation>
    <scope>NUCLEOTIDE SEQUENCE [LARGE SCALE GENOMIC DNA]</scope>
    <source>
        <strain evidence="3 4">DSM 12512</strain>
    </source>
</reference>
<dbReference type="Pfam" id="PF01979">
    <property type="entry name" value="Amidohydro_1"/>
    <property type="match status" value="1"/>
</dbReference>